<organism evidence="1 2">
    <name type="scientific">Bacteroides uniformis (strain ATCC 8492 / DSM 6597 / CCUG 4942 / CIP 103695 / JCM 5828 / KCTC 5204 / NCTC 13054 / VPI 0061)</name>
    <dbReference type="NCBI Taxonomy" id="411479"/>
    <lineage>
        <taxon>Bacteria</taxon>
        <taxon>Pseudomonadati</taxon>
        <taxon>Bacteroidota</taxon>
        <taxon>Bacteroidia</taxon>
        <taxon>Bacteroidales</taxon>
        <taxon>Bacteroidaceae</taxon>
        <taxon>Bacteroides</taxon>
    </lineage>
</organism>
<evidence type="ECO:0000313" key="2">
    <source>
        <dbReference type="Proteomes" id="UP000004110"/>
    </source>
</evidence>
<dbReference type="AlphaFoldDB" id="A0ABC9NDZ7"/>
<keyword evidence="2" id="KW-1185">Reference proteome</keyword>
<name>A0ABC9NDZ7_BACUC</name>
<comment type="caution">
    <text evidence="1">The sequence shown here is derived from an EMBL/GenBank/DDBJ whole genome shotgun (WGS) entry which is preliminary data.</text>
</comment>
<proteinExistence type="predicted"/>
<reference evidence="1" key="2">
    <citation type="submission" date="2013-11" db="EMBL/GenBank/DDBJ databases">
        <title>Draft genome sequence of Bacteroides uniformis (ATCC 8492).</title>
        <authorList>
            <person name="Sudarsanam P."/>
            <person name="Ley R."/>
            <person name="Guruge J."/>
            <person name="Turnbaugh P.J."/>
            <person name="Mahowald M."/>
            <person name="Liep D."/>
            <person name="Gordon J."/>
        </authorList>
    </citation>
    <scope>NUCLEOTIDE SEQUENCE</scope>
    <source>
        <strain evidence="1">ATCC 8492</strain>
    </source>
</reference>
<evidence type="ECO:0000313" key="1">
    <source>
        <dbReference type="EMBL" id="EDO55032.1"/>
    </source>
</evidence>
<protein>
    <submittedName>
        <fullName evidence="1">Uncharacterized protein</fullName>
    </submittedName>
</protein>
<reference evidence="1" key="1">
    <citation type="submission" date="2007-06" db="EMBL/GenBank/DDBJ databases">
        <authorList>
            <person name="Fulton L."/>
            <person name="Clifton S."/>
            <person name="Fulton B."/>
            <person name="Xu J."/>
            <person name="Minx P."/>
            <person name="Pepin K.H."/>
            <person name="Johnson M."/>
            <person name="Thiruvilangam P."/>
            <person name="Bhonagiri V."/>
            <person name="Nash W.E."/>
            <person name="Mardis E.R."/>
            <person name="Wilson R.K."/>
        </authorList>
    </citation>
    <scope>NUCLEOTIDE SEQUENCE [LARGE SCALE GENOMIC DNA]</scope>
    <source>
        <strain evidence="1">ATCC 8492</strain>
    </source>
</reference>
<sequence>MDFFRQRYTNYCIYYKWKVIKILYHMSFCKRLKFLING</sequence>
<dbReference type="Proteomes" id="UP000004110">
    <property type="component" value="Unassembled WGS sequence"/>
</dbReference>
<dbReference type="EMBL" id="AAYH02000039">
    <property type="protein sequence ID" value="EDO55032.1"/>
    <property type="molecule type" value="Genomic_DNA"/>
</dbReference>
<gene>
    <name evidence="1" type="ORF">BACUNI_01120</name>
</gene>
<accession>A0ABC9NDZ7</accession>